<dbReference type="Proteomes" id="UP000204225">
    <property type="component" value="Segment"/>
</dbReference>
<protein>
    <submittedName>
        <fullName evidence="1">Disulfide isomerase</fullName>
    </submittedName>
</protein>
<gene>
    <name evidence="1" type="ORF">PGCG_00313</name>
</gene>
<proteinExistence type="predicted"/>
<name>A0AC59EXN4_9VIRU</name>
<reference evidence="1 2" key="1">
    <citation type="journal article" date="2013" name="Proc. Natl. Acad. Sci. U.S.A.">
        <title>Genome of Phaeocystis globosa virus PgV-16T highlights the common ancestry of the largest known DNA viruses infecting eukaryotes.</title>
        <authorList>
            <person name="Santini S."/>
            <person name="Jeudy S."/>
            <person name="Bartoli J."/>
            <person name="Poirot O."/>
            <person name="Lescot M."/>
            <person name="Abergel C."/>
            <person name="Barbe V."/>
            <person name="Wommack K.E."/>
            <person name="Noordeloos A.A."/>
            <person name="Brussaard C.P."/>
            <person name="Claverie J.M."/>
        </authorList>
    </citation>
    <scope>NUCLEOTIDE SEQUENCE [LARGE SCALE GENOMIC DNA]</scope>
    <source>
        <strain evidence="1 2">16T</strain>
    </source>
</reference>
<evidence type="ECO:0000313" key="1">
    <source>
        <dbReference type="EMBL" id="AGM15624.1"/>
    </source>
</evidence>
<accession>A0AC59EXN4</accession>
<keyword evidence="1" id="KW-0413">Isomerase</keyword>
<organism evidence="1 2">
    <name type="scientific">Phaeocystis globosa virus PgV-16T</name>
    <dbReference type="NCBI Taxonomy" id="3071227"/>
    <lineage>
        <taxon>Viruses</taxon>
        <taxon>Varidnaviria</taxon>
        <taxon>Bamfordvirae</taxon>
        <taxon>Nucleocytoviricota</taxon>
        <taxon>Megaviricetes</taxon>
        <taxon>Imitervirales</taxon>
        <taxon>Mesomimiviridae</taxon>
        <taxon>Tethysvirus</taxon>
        <taxon>Tethysvirus hollandense</taxon>
    </lineage>
</organism>
<keyword evidence="2" id="KW-1185">Reference proteome</keyword>
<dbReference type="EMBL" id="KC662249">
    <property type="protein sequence ID" value="AGM15624.1"/>
    <property type="molecule type" value="Genomic_DNA"/>
</dbReference>
<evidence type="ECO:0000313" key="2">
    <source>
        <dbReference type="Proteomes" id="UP000204225"/>
    </source>
</evidence>
<sequence>MKVLELKNSSFDRDAVIKLLENNTCFVAVFSQSCIHCINMKPAWNNLKKNLKKMKSNSVVLEIDASQLDYINYGPLKNSIRGFPAIMIFKNGKMFKDYAGNRTTPEMLKFFKPHVEKATKKTIKKKKPVDKKTKARKMKLSRRIKLLY</sequence>